<accession>A0A4R2JLR5</accession>
<evidence type="ECO:0000313" key="3">
    <source>
        <dbReference type="Proteomes" id="UP000295680"/>
    </source>
</evidence>
<dbReference type="InterPro" id="IPR032710">
    <property type="entry name" value="NTF2-like_dom_sf"/>
</dbReference>
<dbReference type="RefSeq" id="WP_132116415.1">
    <property type="nucleotide sequence ID" value="NZ_SLWS01000003.1"/>
</dbReference>
<evidence type="ECO:0000259" key="1">
    <source>
        <dbReference type="Pfam" id="PF14534"/>
    </source>
</evidence>
<dbReference type="SUPFAM" id="SSF54427">
    <property type="entry name" value="NTF2-like"/>
    <property type="match status" value="1"/>
</dbReference>
<dbReference type="EMBL" id="SLWS01000003">
    <property type="protein sequence ID" value="TCO61013.1"/>
    <property type="molecule type" value="Genomic_DNA"/>
</dbReference>
<dbReference type="Gene3D" id="3.10.450.50">
    <property type="match status" value="1"/>
</dbReference>
<dbReference type="InterPro" id="IPR027843">
    <property type="entry name" value="DUF4440"/>
</dbReference>
<feature type="domain" description="DUF4440" evidence="1">
    <location>
        <begin position="5"/>
        <end position="105"/>
    </location>
</feature>
<sequence>MTDLLAHDARFFTALTAADTAELETLLHPDFLLVAVGSGAVVTKSELIDAVATGAIRFQAITAFPDEATVRHIGDVGIVVGRTAMELAGPDGTPFTTASRYTHVFAGSRLVSAQGTTIESPEPTHET</sequence>
<keyword evidence="3" id="KW-1185">Reference proteome</keyword>
<dbReference type="Pfam" id="PF14534">
    <property type="entry name" value="DUF4440"/>
    <property type="match status" value="1"/>
</dbReference>
<proteinExistence type="predicted"/>
<evidence type="ECO:0000313" key="2">
    <source>
        <dbReference type="EMBL" id="TCO61013.1"/>
    </source>
</evidence>
<gene>
    <name evidence="2" type="ORF">EV192_103596</name>
</gene>
<dbReference type="OrthoDB" id="3540333at2"/>
<protein>
    <submittedName>
        <fullName evidence="2">Uncharacterized protein DUF4440</fullName>
    </submittedName>
</protein>
<comment type="caution">
    <text evidence="2">The sequence shown here is derived from an EMBL/GenBank/DDBJ whole genome shotgun (WGS) entry which is preliminary data.</text>
</comment>
<organism evidence="2 3">
    <name type="scientific">Actinocrispum wychmicini</name>
    <dbReference type="NCBI Taxonomy" id="1213861"/>
    <lineage>
        <taxon>Bacteria</taxon>
        <taxon>Bacillati</taxon>
        <taxon>Actinomycetota</taxon>
        <taxon>Actinomycetes</taxon>
        <taxon>Pseudonocardiales</taxon>
        <taxon>Pseudonocardiaceae</taxon>
        <taxon>Actinocrispum</taxon>
    </lineage>
</organism>
<dbReference type="Proteomes" id="UP000295680">
    <property type="component" value="Unassembled WGS sequence"/>
</dbReference>
<name>A0A4R2JLR5_9PSEU</name>
<dbReference type="AlphaFoldDB" id="A0A4R2JLR5"/>
<reference evidence="2 3" key="1">
    <citation type="submission" date="2019-03" db="EMBL/GenBank/DDBJ databases">
        <title>Genomic Encyclopedia of Type Strains, Phase IV (KMG-IV): sequencing the most valuable type-strain genomes for metagenomic binning, comparative biology and taxonomic classification.</title>
        <authorList>
            <person name="Goeker M."/>
        </authorList>
    </citation>
    <scope>NUCLEOTIDE SEQUENCE [LARGE SCALE GENOMIC DNA]</scope>
    <source>
        <strain evidence="2 3">DSM 45934</strain>
    </source>
</reference>